<dbReference type="Pfam" id="PF04014">
    <property type="entry name" value="MazE_antitoxin"/>
    <property type="match status" value="1"/>
</dbReference>
<keyword evidence="1" id="KW-0238">DNA-binding</keyword>
<protein>
    <submittedName>
        <fullName evidence="3">Transcriptional regulator, AbrB family</fullName>
    </submittedName>
</protein>
<dbReference type="Pfam" id="PF01381">
    <property type="entry name" value="HTH_3"/>
    <property type="match status" value="1"/>
</dbReference>
<dbReference type="SUPFAM" id="SSF89447">
    <property type="entry name" value="AbrB/MazE/MraZ-like"/>
    <property type="match status" value="1"/>
</dbReference>
<dbReference type="SUPFAM" id="SSF47413">
    <property type="entry name" value="lambda repressor-like DNA-binding domains"/>
    <property type="match status" value="1"/>
</dbReference>
<evidence type="ECO:0000259" key="2">
    <source>
        <dbReference type="PROSITE" id="PS50943"/>
    </source>
</evidence>
<organism evidence="3 4">
    <name type="scientific">Paenibacillus lactis 154</name>
    <dbReference type="NCBI Taxonomy" id="743719"/>
    <lineage>
        <taxon>Bacteria</taxon>
        <taxon>Bacillati</taxon>
        <taxon>Bacillota</taxon>
        <taxon>Bacilli</taxon>
        <taxon>Bacillales</taxon>
        <taxon>Paenibacillaceae</taxon>
        <taxon>Paenibacillus</taxon>
    </lineage>
</organism>
<dbReference type="PATRIC" id="fig|743719.3.peg.4168"/>
<dbReference type="EMBL" id="AGIP01000010">
    <property type="protein sequence ID" value="EHB62369.1"/>
    <property type="molecule type" value="Genomic_DNA"/>
</dbReference>
<dbReference type="InterPro" id="IPR037914">
    <property type="entry name" value="SpoVT-AbrB_sf"/>
</dbReference>
<evidence type="ECO:0000313" key="3">
    <source>
        <dbReference type="EMBL" id="EHB62369.1"/>
    </source>
</evidence>
<reference evidence="3 4" key="1">
    <citation type="submission" date="2011-09" db="EMBL/GenBank/DDBJ databases">
        <title>The draft genome of Paenibacillus lactis 154.</title>
        <authorList>
            <consortium name="US DOE Joint Genome Institute (JGI-PGF)"/>
            <person name="Lucas S."/>
            <person name="Han J."/>
            <person name="Lapidus A."/>
            <person name="Cheng J.-F."/>
            <person name="Goodwin L."/>
            <person name="Pitluck S."/>
            <person name="Peters L."/>
            <person name="Land M.L."/>
            <person name="Hauser L."/>
            <person name="Siebers A."/>
            <person name="Thelen M."/>
            <person name="Hugenholtz P."/>
            <person name="Allgaier M."/>
            <person name="Woyke T.J."/>
        </authorList>
    </citation>
    <scope>NUCLEOTIDE SEQUENCE [LARGE SCALE GENOMIC DNA]</scope>
    <source>
        <strain evidence="3 4">154</strain>
    </source>
</reference>
<evidence type="ECO:0000256" key="1">
    <source>
        <dbReference type="ARBA" id="ARBA00023125"/>
    </source>
</evidence>
<proteinExistence type="predicted"/>
<dbReference type="GO" id="GO:0003677">
    <property type="term" value="F:DNA binding"/>
    <property type="evidence" value="ECO:0007669"/>
    <property type="project" value="UniProtKB-KW"/>
</dbReference>
<dbReference type="SMART" id="SM00966">
    <property type="entry name" value="SpoVT_AbrB"/>
    <property type="match status" value="1"/>
</dbReference>
<dbReference type="InterPro" id="IPR010982">
    <property type="entry name" value="Lambda_DNA-bd_dom_sf"/>
</dbReference>
<dbReference type="InterPro" id="IPR007159">
    <property type="entry name" value="SpoVT-AbrB_dom"/>
</dbReference>
<dbReference type="Gene3D" id="2.10.260.10">
    <property type="match status" value="1"/>
</dbReference>
<dbReference type="PANTHER" id="PTHR46558">
    <property type="entry name" value="TRACRIPTIONAL REGULATORY PROTEIN-RELATED-RELATED"/>
    <property type="match status" value="1"/>
</dbReference>
<dbReference type="AlphaFoldDB" id="G4HJY5"/>
<dbReference type="CDD" id="cd00093">
    <property type="entry name" value="HTH_XRE"/>
    <property type="match status" value="1"/>
</dbReference>
<feature type="domain" description="HTH cro/C1-type" evidence="2">
    <location>
        <begin position="23"/>
        <end position="77"/>
    </location>
</feature>
<dbReference type="PROSITE" id="PS50943">
    <property type="entry name" value="HTH_CROC1"/>
    <property type="match status" value="1"/>
</dbReference>
<dbReference type="Proteomes" id="UP000003891">
    <property type="component" value="Unassembled WGS sequence"/>
</dbReference>
<name>G4HJY5_9BACL</name>
<gene>
    <name evidence="3" type="ORF">PaelaDRAFT_4112</name>
</gene>
<accession>G4HJY5</accession>
<dbReference type="NCBIfam" id="TIGR01439">
    <property type="entry name" value="lp_hng_hel_AbrB"/>
    <property type="match status" value="1"/>
</dbReference>
<dbReference type="PANTHER" id="PTHR46558:SF4">
    <property type="entry name" value="DNA-BIDING PHAGE PROTEIN"/>
    <property type="match status" value="1"/>
</dbReference>
<sequence>MVHSIQIDIMKTRDVKNMISMNLKTMRKLHRLTQEEVAEKIGVSRQAVAKWENGETVPDIQNCLALAELYDVVLDDLVKNSDKHVKIGIRPKGKHMFGMVKVGDRGQIVIPKKARDIFDIRPGDRLVVLGDEAQGIAILKSEGLLQFAEEILQSQNDEEEDEC</sequence>
<dbReference type="SMART" id="SM00530">
    <property type="entry name" value="HTH_XRE"/>
    <property type="match status" value="1"/>
</dbReference>
<dbReference type="Gene3D" id="1.10.260.40">
    <property type="entry name" value="lambda repressor-like DNA-binding domains"/>
    <property type="match status" value="1"/>
</dbReference>
<dbReference type="eggNOG" id="COG1476">
    <property type="taxonomic scope" value="Bacteria"/>
</dbReference>
<dbReference type="STRING" id="743719.PaelaDRAFT_4112"/>
<dbReference type="InterPro" id="IPR001387">
    <property type="entry name" value="Cro/C1-type_HTH"/>
</dbReference>
<evidence type="ECO:0000313" key="4">
    <source>
        <dbReference type="Proteomes" id="UP000003891"/>
    </source>
</evidence>